<dbReference type="STRING" id="369723.Strop_0122"/>
<dbReference type="eggNOG" id="ENOG50349XD">
    <property type="taxonomic scope" value="Bacteria"/>
</dbReference>
<dbReference type="AlphaFoldDB" id="A4X157"/>
<feature type="region of interest" description="Disordered" evidence="1">
    <location>
        <begin position="257"/>
        <end position="321"/>
    </location>
</feature>
<gene>
    <name evidence="3" type="ordered locus">Strop_0122</name>
</gene>
<organism evidence="3 4">
    <name type="scientific">Salinispora tropica (strain ATCC BAA-916 / DSM 44818 / JCM 13857 / NBRC 105044 / CNB-440)</name>
    <dbReference type="NCBI Taxonomy" id="369723"/>
    <lineage>
        <taxon>Bacteria</taxon>
        <taxon>Bacillati</taxon>
        <taxon>Actinomycetota</taxon>
        <taxon>Actinomycetes</taxon>
        <taxon>Micromonosporales</taxon>
        <taxon>Micromonosporaceae</taxon>
        <taxon>Salinispora</taxon>
    </lineage>
</organism>
<dbReference type="EMBL" id="CP000667">
    <property type="protein sequence ID" value="ABP52607.1"/>
    <property type="molecule type" value="Genomic_DNA"/>
</dbReference>
<dbReference type="PATRIC" id="fig|369723.5.peg.121"/>
<name>A4X157_SALTO</name>
<feature type="compositionally biased region" description="Low complexity" evidence="1">
    <location>
        <begin position="291"/>
        <end position="321"/>
    </location>
</feature>
<feature type="transmembrane region" description="Helical" evidence="2">
    <location>
        <begin position="170"/>
        <end position="192"/>
    </location>
</feature>
<feature type="transmembrane region" description="Helical" evidence="2">
    <location>
        <begin position="134"/>
        <end position="158"/>
    </location>
</feature>
<keyword evidence="4" id="KW-1185">Reference proteome</keyword>
<keyword evidence="2" id="KW-1133">Transmembrane helix</keyword>
<feature type="transmembrane region" description="Helical" evidence="2">
    <location>
        <begin position="228"/>
        <end position="246"/>
    </location>
</feature>
<reference evidence="4" key="1">
    <citation type="journal article" date="2007" name="Proc. Natl. Acad. Sci. U.S.A.">
        <title>Genome sequencing reveals complex secondary metabolome in the marine actinomycete Salinispora tropica.</title>
        <authorList>
            <person name="Udwary D.W."/>
            <person name="Zeigler L."/>
            <person name="Asolkar R.N."/>
            <person name="Singan V."/>
            <person name="Lapidus A."/>
            <person name="Fenical W."/>
            <person name="Jensen P.R."/>
            <person name="Moore B.S."/>
        </authorList>
    </citation>
    <scope>NUCLEOTIDE SEQUENCE [LARGE SCALE GENOMIC DNA]</scope>
    <source>
        <strain evidence="4">ATCC BAA-916 / DSM 44818 / CNB-440</strain>
    </source>
</reference>
<dbReference type="Proteomes" id="UP000000235">
    <property type="component" value="Chromosome"/>
</dbReference>
<proteinExistence type="predicted"/>
<protein>
    <submittedName>
        <fullName evidence="3">Uncharacterized protein</fullName>
    </submittedName>
</protein>
<sequence>MVLLQRIRQQAVGSAVARWFARCEVLVRGAGDGLAVRELLRYPDVRRITVGASYRRACCPRSYGVGANEGRRLVANPQQPVRVRPGVVTISSYLLIFYAVLTAIAVVVGLATLGTLQDVYQESFAGTDAEGAEGFVVLVAVATSLVSLLFAVGLVVLALLNNRGKNTPRIITWVVGGIALCCAGVGLAFSAAGSAVDGEGSGDVVSQEEINRRLEEALPSWYEPVTNLITVLGAIALLVALILLALPKSNEFFRKPQQQWEPPVPGAVYPGTPGGPAYPMTPGQPGYPQADPSSGSSGQSGSPGQSGSSGHSGSSDPGGER</sequence>
<keyword evidence="2" id="KW-0472">Membrane</keyword>
<dbReference type="KEGG" id="stp:Strop_0122"/>
<dbReference type="HOGENOM" id="CLU_075071_0_0_11"/>
<evidence type="ECO:0000313" key="4">
    <source>
        <dbReference type="Proteomes" id="UP000000235"/>
    </source>
</evidence>
<evidence type="ECO:0000256" key="1">
    <source>
        <dbReference type="SAM" id="MobiDB-lite"/>
    </source>
</evidence>
<accession>A4X157</accession>
<evidence type="ECO:0000256" key="2">
    <source>
        <dbReference type="SAM" id="Phobius"/>
    </source>
</evidence>
<evidence type="ECO:0000313" key="3">
    <source>
        <dbReference type="EMBL" id="ABP52607.1"/>
    </source>
</evidence>
<feature type="transmembrane region" description="Helical" evidence="2">
    <location>
        <begin position="92"/>
        <end position="114"/>
    </location>
</feature>
<keyword evidence="2" id="KW-0812">Transmembrane</keyword>